<comment type="caution">
    <text evidence="2">The sequence shown here is derived from an EMBL/GenBank/DDBJ whole genome shotgun (WGS) entry which is preliminary data.</text>
</comment>
<organism evidence="2 3">
    <name type="scientific">Caerostris extrusa</name>
    <name type="common">Bark spider</name>
    <name type="synonym">Caerostris bankana</name>
    <dbReference type="NCBI Taxonomy" id="172846"/>
    <lineage>
        <taxon>Eukaryota</taxon>
        <taxon>Metazoa</taxon>
        <taxon>Ecdysozoa</taxon>
        <taxon>Arthropoda</taxon>
        <taxon>Chelicerata</taxon>
        <taxon>Arachnida</taxon>
        <taxon>Araneae</taxon>
        <taxon>Araneomorphae</taxon>
        <taxon>Entelegynae</taxon>
        <taxon>Araneoidea</taxon>
        <taxon>Araneidae</taxon>
        <taxon>Caerostris</taxon>
    </lineage>
</organism>
<feature type="region of interest" description="Disordered" evidence="1">
    <location>
        <begin position="84"/>
        <end position="105"/>
    </location>
</feature>
<accession>A0AAV4P7R4</accession>
<keyword evidence="3" id="KW-1185">Reference proteome</keyword>
<evidence type="ECO:0000256" key="1">
    <source>
        <dbReference type="SAM" id="MobiDB-lite"/>
    </source>
</evidence>
<gene>
    <name evidence="2" type="ORF">CEXT_36661</name>
</gene>
<evidence type="ECO:0000313" key="2">
    <source>
        <dbReference type="EMBL" id="GIX92640.1"/>
    </source>
</evidence>
<dbReference type="EMBL" id="BPLR01021708">
    <property type="protein sequence ID" value="GIX92640.1"/>
    <property type="molecule type" value="Genomic_DNA"/>
</dbReference>
<dbReference type="AlphaFoldDB" id="A0AAV4P7R4"/>
<dbReference type="Proteomes" id="UP001054945">
    <property type="component" value="Unassembled WGS sequence"/>
</dbReference>
<sequence>MLVALEIRSVDQVYDIILDGEKVHLLWSKRQTATSWVALPEEETPNVIRPLPPESPPRRDDEAACQHFEGIEVHQTAVEVTRAPAYEKRWPPSPQRRRSSSRTECPSYRLRKNGLRSSHQLSKGVSWLGLLFDFRRSQGRRWLTICSADRSLRLPSPRIESGSRPIEAWNDVSDDVVRARVYKRWLMVLFD</sequence>
<proteinExistence type="predicted"/>
<name>A0AAV4P7R4_CAEEX</name>
<evidence type="ECO:0000313" key="3">
    <source>
        <dbReference type="Proteomes" id="UP001054945"/>
    </source>
</evidence>
<reference evidence="2 3" key="1">
    <citation type="submission" date="2021-06" db="EMBL/GenBank/DDBJ databases">
        <title>Caerostris extrusa draft genome.</title>
        <authorList>
            <person name="Kono N."/>
            <person name="Arakawa K."/>
        </authorList>
    </citation>
    <scope>NUCLEOTIDE SEQUENCE [LARGE SCALE GENOMIC DNA]</scope>
</reference>
<protein>
    <submittedName>
        <fullName evidence="2">Uncharacterized protein</fullName>
    </submittedName>
</protein>